<dbReference type="GO" id="GO:0009636">
    <property type="term" value="P:response to toxic substance"/>
    <property type="evidence" value="ECO:0007669"/>
    <property type="project" value="UniProtKB-KW"/>
</dbReference>
<sequence length="353" mass="36448">MRPDLLSMLNIRHPIIQAPMAGISTPALAAAVSEAGGLGSIAVGTVTPAQAKAAIAAVRALTSRPFNVNVFTHAPAASDPAREAAWLEWLRPHFERFGAQPPAALKEIYRSFLDDAPMFELLLEERPAVVSFHFGLPPQAQIDALKAAGIVLFTTATSLDEALQIEAAGIDVIVAQGIEAGGHRGIFDPSAPDAGLGTFALLEQLRGNVKLPLVAAGGIMNGIDIRAAFSHGASAVQMGSAFIACPESSAPPHHRALITAGGTLETAHTAAISGRSARGIVNRLFTEVGAAGHPPLPDYPTTYDAAKALHAAASAAGNQDYSVNWGGSNFAQARSMPAGELVAALVAEMNEQA</sequence>
<keyword evidence="7" id="KW-0560">Oxidoreductase</keyword>
<proteinExistence type="inferred from homology"/>
<dbReference type="PANTHER" id="PTHR42747">
    <property type="entry name" value="NITRONATE MONOOXYGENASE-RELATED"/>
    <property type="match status" value="1"/>
</dbReference>
<name>A0A1I1DEE1_9BURK</name>
<dbReference type="InterPro" id="IPR004136">
    <property type="entry name" value="NMO"/>
</dbReference>
<keyword evidence="4" id="KW-0285">Flavoprotein</keyword>
<evidence type="ECO:0000256" key="11">
    <source>
        <dbReference type="ARBA" id="ARBA00067136"/>
    </source>
</evidence>
<gene>
    <name evidence="12" type="ORF">SAMN05216204_10186</name>
</gene>
<evidence type="ECO:0000256" key="2">
    <source>
        <dbReference type="ARBA" id="ARBA00009881"/>
    </source>
</evidence>
<evidence type="ECO:0000256" key="10">
    <source>
        <dbReference type="ARBA" id="ARBA00049401"/>
    </source>
</evidence>
<evidence type="ECO:0000256" key="4">
    <source>
        <dbReference type="ARBA" id="ARBA00022630"/>
    </source>
</evidence>
<dbReference type="InterPro" id="IPR013785">
    <property type="entry name" value="Aldolase_TIM"/>
</dbReference>
<keyword evidence="13" id="KW-1185">Reference proteome</keyword>
<dbReference type="EMBL" id="FOLD01000001">
    <property type="protein sequence ID" value="SFB71438.1"/>
    <property type="molecule type" value="Genomic_DNA"/>
</dbReference>
<comment type="similarity">
    <text evidence="2">Belongs to the nitronate monooxygenase family. NMO class I subfamily.</text>
</comment>
<organism evidence="12 13">
    <name type="scientific">Massilia yuzhufengensis</name>
    <dbReference type="NCBI Taxonomy" id="1164594"/>
    <lineage>
        <taxon>Bacteria</taxon>
        <taxon>Pseudomonadati</taxon>
        <taxon>Pseudomonadota</taxon>
        <taxon>Betaproteobacteria</taxon>
        <taxon>Burkholderiales</taxon>
        <taxon>Oxalobacteraceae</taxon>
        <taxon>Telluria group</taxon>
        <taxon>Massilia</taxon>
    </lineage>
</organism>
<keyword evidence="8 12" id="KW-0503">Monooxygenase</keyword>
<evidence type="ECO:0000256" key="1">
    <source>
        <dbReference type="ARBA" id="ARBA00001917"/>
    </source>
</evidence>
<dbReference type="AlphaFoldDB" id="A0A1I1DEE1"/>
<comment type="catalytic activity">
    <reaction evidence="10">
        <text>3 propionate 3-nitronate + 3 O2 + H2O = 3 3-oxopropanoate + 2 nitrate + nitrite + H2O2 + 3 H(+)</text>
        <dbReference type="Rhea" id="RHEA:57332"/>
        <dbReference type="ChEBI" id="CHEBI:15377"/>
        <dbReference type="ChEBI" id="CHEBI:15378"/>
        <dbReference type="ChEBI" id="CHEBI:15379"/>
        <dbReference type="ChEBI" id="CHEBI:16240"/>
        <dbReference type="ChEBI" id="CHEBI:16301"/>
        <dbReference type="ChEBI" id="CHEBI:17632"/>
        <dbReference type="ChEBI" id="CHEBI:33190"/>
        <dbReference type="ChEBI" id="CHEBI:136067"/>
    </reaction>
</comment>
<dbReference type="Gene3D" id="3.20.20.70">
    <property type="entry name" value="Aldolase class I"/>
    <property type="match status" value="1"/>
</dbReference>
<keyword evidence="5" id="KW-0288">FMN</keyword>
<dbReference type="Proteomes" id="UP000198639">
    <property type="component" value="Unassembled WGS sequence"/>
</dbReference>
<keyword evidence="3" id="KW-0216">Detoxification</keyword>
<evidence type="ECO:0000256" key="7">
    <source>
        <dbReference type="ARBA" id="ARBA00023002"/>
    </source>
</evidence>
<evidence type="ECO:0000256" key="9">
    <source>
        <dbReference type="ARBA" id="ARBA00031155"/>
    </source>
</evidence>
<evidence type="ECO:0000256" key="3">
    <source>
        <dbReference type="ARBA" id="ARBA00022575"/>
    </source>
</evidence>
<reference evidence="13" key="1">
    <citation type="submission" date="2016-10" db="EMBL/GenBank/DDBJ databases">
        <authorList>
            <person name="Varghese N."/>
            <person name="Submissions S."/>
        </authorList>
    </citation>
    <scope>NUCLEOTIDE SEQUENCE [LARGE SCALE GENOMIC DNA]</scope>
    <source>
        <strain evidence="13">CGMCC 1.12041</strain>
    </source>
</reference>
<evidence type="ECO:0000256" key="5">
    <source>
        <dbReference type="ARBA" id="ARBA00022643"/>
    </source>
</evidence>
<dbReference type="OrthoDB" id="9778912at2"/>
<dbReference type="STRING" id="1164594.SAMN05216204_10186"/>
<evidence type="ECO:0000256" key="6">
    <source>
        <dbReference type="ARBA" id="ARBA00022741"/>
    </source>
</evidence>
<dbReference type="CDD" id="cd04730">
    <property type="entry name" value="NPD_like"/>
    <property type="match status" value="1"/>
</dbReference>
<evidence type="ECO:0000313" key="12">
    <source>
        <dbReference type="EMBL" id="SFB71438.1"/>
    </source>
</evidence>
<dbReference type="Pfam" id="PF03060">
    <property type="entry name" value="NMO"/>
    <property type="match status" value="1"/>
</dbReference>
<keyword evidence="6" id="KW-0547">Nucleotide-binding</keyword>
<evidence type="ECO:0000313" key="13">
    <source>
        <dbReference type="Proteomes" id="UP000198639"/>
    </source>
</evidence>
<dbReference type="PANTHER" id="PTHR42747:SF3">
    <property type="entry name" value="NITRONATE MONOOXYGENASE-RELATED"/>
    <property type="match status" value="1"/>
</dbReference>
<accession>A0A1I1DEE1</accession>
<evidence type="ECO:0000256" key="8">
    <source>
        <dbReference type="ARBA" id="ARBA00023033"/>
    </source>
</evidence>
<dbReference type="RefSeq" id="WP_091869569.1">
    <property type="nucleotide sequence ID" value="NZ_FOLD01000001.1"/>
</dbReference>
<dbReference type="SUPFAM" id="SSF51412">
    <property type="entry name" value="Inosine monophosphate dehydrogenase (IMPDH)"/>
    <property type="match status" value="1"/>
</dbReference>
<comment type="cofactor">
    <cofactor evidence="1">
        <name>FMN</name>
        <dbReference type="ChEBI" id="CHEBI:58210"/>
    </cofactor>
</comment>
<dbReference type="FunFam" id="3.20.20.70:FF:000154">
    <property type="entry name" value="Probable nitronate monooxygenase"/>
    <property type="match status" value="1"/>
</dbReference>
<dbReference type="GO" id="GO:0018580">
    <property type="term" value="F:nitronate monooxygenase activity"/>
    <property type="evidence" value="ECO:0007669"/>
    <property type="project" value="InterPro"/>
</dbReference>
<protein>
    <recommendedName>
        <fullName evidence="11">Nitronate monooxygenase</fullName>
    </recommendedName>
    <alternativeName>
        <fullName evidence="9">Propionate 3-nitronate monooxygenase</fullName>
    </alternativeName>
</protein>
<dbReference type="GO" id="GO:0000166">
    <property type="term" value="F:nucleotide binding"/>
    <property type="evidence" value="ECO:0007669"/>
    <property type="project" value="UniProtKB-KW"/>
</dbReference>